<evidence type="ECO:0000313" key="6">
    <source>
        <dbReference type="Proteomes" id="UP000321249"/>
    </source>
</evidence>
<evidence type="ECO:0000256" key="2">
    <source>
        <dbReference type="ARBA" id="ARBA00023125"/>
    </source>
</evidence>
<organism evidence="5 6">
    <name type="scientific">Allosphingosinicella ginsenosidimutans</name>
    <dbReference type="NCBI Taxonomy" id="1176539"/>
    <lineage>
        <taxon>Bacteria</taxon>
        <taxon>Pseudomonadati</taxon>
        <taxon>Pseudomonadota</taxon>
        <taxon>Alphaproteobacteria</taxon>
        <taxon>Sphingomonadales</taxon>
        <taxon>Sphingomonadaceae</taxon>
        <taxon>Allosphingosinicella</taxon>
    </lineage>
</organism>
<dbReference type="GO" id="GO:0006355">
    <property type="term" value="P:regulation of DNA-templated transcription"/>
    <property type="evidence" value="ECO:0007669"/>
    <property type="project" value="InterPro"/>
</dbReference>
<dbReference type="AlphaFoldDB" id="A0A5C6TVP7"/>
<dbReference type="PROSITE" id="PS50043">
    <property type="entry name" value="HTH_LUXR_2"/>
    <property type="match status" value="1"/>
</dbReference>
<dbReference type="Proteomes" id="UP000321249">
    <property type="component" value="Unassembled WGS sequence"/>
</dbReference>
<feature type="domain" description="HTH luxR-type" evidence="4">
    <location>
        <begin position="28"/>
        <end position="93"/>
    </location>
</feature>
<keyword evidence="2" id="KW-0238">DNA-binding</keyword>
<proteinExistence type="predicted"/>
<dbReference type="SMART" id="SM00421">
    <property type="entry name" value="HTH_LUXR"/>
    <property type="match status" value="1"/>
</dbReference>
<dbReference type="Gene3D" id="1.10.10.10">
    <property type="entry name" value="Winged helix-like DNA-binding domain superfamily/Winged helix DNA-binding domain"/>
    <property type="match status" value="1"/>
</dbReference>
<dbReference type="CDD" id="cd06170">
    <property type="entry name" value="LuxR_C_like"/>
    <property type="match status" value="1"/>
</dbReference>
<accession>A0A5C6TVP7</accession>
<evidence type="ECO:0000256" key="1">
    <source>
        <dbReference type="ARBA" id="ARBA00023015"/>
    </source>
</evidence>
<name>A0A5C6TVP7_9SPHN</name>
<reference evidence="5 6" key="1">
    <citation type="journal article" date="2015" name="J. Microbiol.">
        <title>Sphingosinicella ginsenosidimutans sp. nov., with ginsenoside converting activity.</title>
        <authorList>
            <person name="Kim J.K."/>
            <person name="Kang M.S."/>
            <person name="Park S.C."/>
            <person name="Kim K.M."/>
            <person name="Choi K."/>
            <person name="Yoon M.H."/>
            <person name="Im W.T."/>
        </authorList>
    </citation>
    <scope>NUCLEOTIDE SEQUENCE [LARGE SCALE GENOMIC DNA]</scope>
    <source>
        <strain evidence="5 6">BS-11</strain>
    </source>
</reference>
<dbReference type="PANTHER" id="PTHR44688">
    <property type="entry name" value="DNA-BINDING TRANSCRIPTIONAL ACTIVATOR DEVR_DOSR"/>
    <property type="match status" value="1"/>
</dbReference>
<dbReference type="GO" id="GO:0003677">
    <property type="term" value="F:DNA binding"/>
    <property type="evidence" value="ECO:0007669"/>
    <property type="project" value="UniProtKB-KW"/>
</dbReference>
<evidence type="ECO:0000313" key="5">
    <source>
        <dbReference type="EMBL" id="TXC64524.1"/>
    </source>
</evidence>
<dbReference type="InterPro" id="IPR000792">
    <property type="entry name" value="Tscrpt_reg_LuxR_C"/>
</dbReference>
<dbReference type="InterPro" id="IPR016032">
    <property type="entry name" value="Sig_transdc_resp-reg_C-effctor"/>
</dbReference>
<protein>
    <submittedName>
        <fullName evidence="5">Response regulator transcription factor</fullName>
    </submittedName>
</protein>
<evidence type="ECO:0000256" key="3">
    <source>
        <dbReference type="ARBA" id="ARBA00023163"/>
    </source>
</evidence>
<evidence type="ECO:0000259" key="4">
    <source>
        <dbReference type="PROSITE" id="PS50043"/>
    </source>
</evidence>
<gene>
    <name evidence="5" type="ORF">FRZ32_13190</name>
</gene>
<dbReference type="PANTHER" id="PTHR44688:SF16">
    <property type="entry name" value="DNA-BINDING TRANSCRIPTIONAL ACTIVATOR DEVR_DOSR"/>
    <property type="match status" value="1"/>
</dbReference>
<keyword evidence="3" id="KW-0804">Transcription</keyword>
<keyword evidence="6" id="KW-1185">Reference proteome</keyword>
<sequence>MLTKPSEIAHLLPASAHLLCPEGAAAAARYGFGILAPWEARLVELAAQSLNNSEIAARNGYAPSTVKSAISRIYRKLGVANRAELITLARQGPRRLIAARHPARESFQWFDAVI</sequence>
<dbReference type="InterPro" id="IPR036388">
    <property type="entry name" value="WH-like_DNA-bd_sf"/>
</dbReference>
<dbReference type="SUPFAM" id="SSF46894">
    <property type="entry name" value="C-terminal effector domain of the bipartite response regulators"/>
    <property type="match status" value="1"/>
</dbReference>
<keyword evidence="1" id="KW-0805">Transcription regulation</keyword>
<comment type="caution">
    <text evidence="5">The sequence shown here is derived from an EMBL/GenBank/DDBJ whole genome shotgun (WGS) entry which is preliminary data.</text>
</comment>
<dbReference type="EMBL" id="VOQQ01000001">
    <property type="protein sequence ID" value="TXC64524.1"/>
    <property type="molecule type" value="Genomic_DNA"/>
</dbReference>
<dbReference type="Pfam" id="PF00196">
    <property type="entry name" value="GerE"/>
    <property type="match status" value="1"/>
</dbReference>